<protein>
    <submittedName>
        <fullName evidence="1">Uncharacterized protein</fullName>
    </submittedName>
</protein>
<sequence length="91" mass="10315">MRQLQNRGHRPEADIHRAHEYGPFARQFLKLWNASNSLPYSLFCGDREADLALSTFAAIARLVRFSLAKLIMMLDAHHIGIPNPASHSSYP</sequence>
<keyword evidence="2" id="KW-1185">Reference proteome</keyword>
<name>A0A1H5SRK7_9HYPH</name>
<accession>A0A1H5SRK7</accession>
<evidence type="ECO:0000313" key="2">
    <source>
        <dbReference type="Proteomes" id="UP000236743"/>
    </source>
</evidence>
<reference evidence="1 2" key="1">
    <citation type="submission" date="2016-10" db="EMBL/GenBank/DDBJ databases">
        <authorList>
            <person name="de Groot N.N."/>
        </authorList>
    </citation>
    <scope>NUCLEOTIDE SEQUENCE [LARGE SCALE GENOMIC DNA]</scope>
    <source>
        <strain evidence="1 2">DSM 26656</strain>
    </source>
</reference>
<proteinExistence type="predicted"/>
<dbReference type="RefSeq" id="WP_146071246.1">
    <property type="nucleotide sequence ID" value="NZ_FNUY01000001.1"/>
</dbReference>
<evidence type="ECO:0000313" key="1">
    <source>
        <dbReference type="EMBL" id="SEF53189.1"/>
    </source>
</evidence>
<dbReference type="AlphaFoldDB" id="A0A1H5SRK7"/>
<dbReference type="Proteomes" id="UP000236743">
    <property type="component" value="Unassembled WGS sequence"/>
</dbReference>
<dbReference type="EMBL" id="FNUY01000001">
    <property type="protein sequence ID" value="SEF53189.1"/>
    <property type="molecule type" value="Genomic_DNA"/>
</dbReference>
<organism evidence="1 2">
    <name type="scientific">Bosea lathyri</name>
    <dbReference type="NCBI Taxonomy" id="1036778"/>
    <lineage>
        <taxon>Bacteria</taxon>
        <taxon>Pseudomonadati</taxon>
        <taxon>Pseudomonadota</taxon>
        <taxon>Alphaproteobacteria</taxon>
        <taxon>Hyphomicrobiales</taxon>
        <taxon>Boseaceae</taxon>
        <taxon>Bosea</taxon>
    </lineage>
</organism>
<gene>
    <name evidence="1" type="ORF">SAMN04488115_101388</name>
</gene>